<feature type="binding site" evidence="6">
    <location>
        <position position="118"/>
    </location>
    <ligand>
        <name>FAD</name>
        <dbReference type="ChEBI" id="CHEBI:57692"/>
    </ligand>
</feature>
<feature type="signal peptide" evidence="8">
    <location>
        <begin position="1"/>
        <end position="23"/>
    </location>
</feature>
<dbReference type="InterPro" id="IPR051871">
    <property type="entry name" value="GMC_Oxidoreductase-Related"/>
</dbReference>
<dbReference type="Gene3D" id="3.50.50.60">
    <property type="entry name" value="FAD/NAD(P)-binding domain"/>
    <property type="match status" value="1"/>
</dbReference>
<organism evidence="10 11">
    <name type="scientific">Malus baccata</name>
    <name type="common">Siberian crab apple</name>
    <name type="synonym">Pyrus baccata</name>
    <dbReference type="NCBI Taxonomy" id="106549"/>
    <lineage>
        <taxon>Eukaryota</taxon>
        <taxon>Viridiplantae</taxon>
        <taxon>Streptophyta</taxon>
        <taxon>Embryophyta</taxon>
        <taxon>Tracheophyta</taxon>
        <taxon>Spermatophyta</taxon>
        <taxon>Magnoliopsida</taxon>
        <taxon>eudicotyledons</taxon>
        <taxon>Gunneridae</taxon>
        <taxon>Pentapetalae</taxon>
        <taxon>rosids</taxon>
        <taxon>fabids</taxon>
        <taxon>Rosales</taxon>
        <taxon>Rosaceae</taxon>
        <taxon>Amygdaloideae</taxon>
        <taxon>Maleae</taxon>
        <taxon>Malus</taxon>
    </lineage>
</organism>
<evidence type="ECO:0000313" key="11">
    <source>
        <dbReference type="Proteomes" id="UP000315295"/>
    </source>
</evidence>
<feature type="binding site" evidence="6">
    <location>
        <position position="231"/>
    </location>
    <ligand>
        <name>FAD</name>
        <dbReference type="ChEBI" id="CHEBI:57692"/>
    </ligand>
</feature>
<reference evidence="10 11" key="1">
    <citation type="journal article" date="2019" name="G3 (Bethesda)">
        <title>Sequencing of a Wild Apple (Malus baccata) Genome Unravels the Differences Between Cultivated and Wild Apple Species Regarding Disease Resistance and Cold Tolerance.</title>
        <authorList>
            <person name="Chen X."/>
        </authorList>
    </citation>
    <scope>NUCLEOTIDE SEQUENCE [LARGE SCALE GENOMIC DNA]</scope>
    <source>
        <strain evidence="11">cv. Shandingzi</strain>
        <tissue evidence="10">Leaves</tissue>
    </source>
</reference>
<evidence type="ECO:0000313" key="10">
    <source>
        <dbReference type="EMBL" id="TQD81667.1"/>
    </source>
</evidence>
<dbReference type="PIRSF" id="PIRSF000137">
    <property type="entry name" value="Alcohol_oxidase"/>
    <property type="match status" value="1"/>
</dbReference>
<evidence type="ECO:0000256" key="5">
    <source>
        <dbReference type="ARBA" id="ARBA00022827"/>
    </source>
</evidence>
<dbReference type="PANTHER" id="PTHR45968">
    <property type="entry name" value="OSJNBA0019K04.7 PROTEIN"/>
    <property type="match status" value="1"/>
</dbReference>
<feature type="binding site" evidence="6">
    <location>
        <position position="539"/>
    </location>
    <ligand>
        <name>FAD</name>
        <dbReference type="ChEBI" id="CHEBI:57692"/>
    </ligand>
</feature>
<dbReference type="PROSITE" id="PS00624">
    <property type="entry name" value="GMC_OXRED_2"/>
    <property type="match status" value="1"/>
</dbReference>
<dbReference type="InterPro" id="IPR036188">
    <property type="entry name" value="FAD/NAD-bd_sf"/>
</dbReference>
<dbReference type="GO" id="GO:0016614">
    <property type="term" value="F:oxidoreductase activity, acting on CH-OH group of donors"/>
    <property type="evidence" value="ECO:0007669"/>
    <property type="project" value="InterPro"/>
</dbReference>
<evidence type="ECO:0000256" key="2">
    <source>
        <dbReference type="ARBA" id="ARBA00010790"/>
    </source>
</evidence>
<dbReference type="SUPFAM" id="SSF54373">
    <property type="entry name" value="FAD-linked reductases, C-terminal domain"/>
    <property type="match status" value="1"/>
</dbReference>
<dbReference type="SUPFAM" id="SSF51905">
    <property type="entry name" value="FAD/NAD(P)-binding domain"/>
    <property type="match status" value="1"/>
</dbReference>
<keyword evidence="4 8" id="KW-0732">Signal</keyword>
<dbReference type="Pfam" id="PF00732">
    <property type="entry name" value="GMC_oxred_N"/>
    <property type="match status" value="1"/>
</dbReference>
<dbReference type="AlphaFoldDB" id="A0A540L5A2"/>
<protein>
    <recommendedName>
        <fullName evidence="9">Glucose-methanol-choline oxidoreductase N-terminal domain-containing protein</fullName>
    </recommendedName>
</protein>
<keyword evidence="3" id="KW-0285">Flavoprotein</keyword>
<gene>
    <name evidence="10" type="ORF">C1H46_032763</name>
</gene>
<name>A0A540L5A2_MALBA</name>
<feature type="binding site" evidence="6">
    <location>
        <begin position="72"/>
        <end position="73"/>
    </location>
    <ligand>
        <name>FAD</name>
        <dbReference type="ChEBI" id="CHEBI:57692"/>
    </ligand>
</feature>
<dbReference type="Gene3D" id="3.30.410.40">
    <property type="match status" value="1"/>
</dbReference>
<proteinExistence type="inferred from homology"/>
<evidence type="ECO:0000256" key="8">
    <source>
        <dbReference type="SAM" id="SignalP"/>
    </source>
</evidence>
<comment type="cofactor">
    <cofactor evidence="1 6">
        <name>FAD</name>
        <dbReference type="ChEBI" id="CHEBI:57692"/>
    </cofactor>
</comment>
<feature type="binding site" evidence="6">
    <location>
        <begin position="510"/>
        <end position="511"/>
    </location>
    <ligand>
        <name>FAD</name>
        <dbReference type="ChEBI" id="CHEBI:57692"/>
    </ligand>
</feature>
<dbReference type="EMBL" id="VIEB01000756">
    <property type="protein sequence ID" value="TQD81667.1"/>
    <property type="molecule type" value="Genomic_DNA"/>
</dbReference>
<dbReference type="InterPro" id="IPR007867">
    <property type="entry name" value="GMC_OxRtase_C"/>
</dbReference>
<evidence type="ECO:0000259" key="9">
    <source>
        <dbReference type="PROSITE" id="PS00624"/>
    </source>
</evidence>
<dbReference type="InterPro" id="IPR012132">
    <property type="entry name" value="GMC_OxRdtase"/>
</dbReference>
<evidence type="ECO:0000256" key="4">
    <source>
        <dbReference type="ARBA" id="ARBA00022729"/>
    </source>
</evidence>
<dbReference type="GO" id="GO:0050660">
    <property type="term" value="F:flavin adenine dinucleotide binding"/>
    <property type="evidence" value="ECO:0007669"/>
    <property type="project" value="InterPro"/>
</dbReference>
<evidence type="ECO:0000256" key="6">
    <source>
        <dbReference type="PIRSR" id="PIRSR000137-2"/>
    </source>
</evidence>
<feature type="disulfide bond" evidence="7">
    <location>
        <begin position="447"/>
        <end position="502"/>
    </location>
</feature>
<sequence length="578" mass="64088">MCTTFFGAYLLAGILLLLPICYSDKAPDYTFVREAISAPAVVHYDYIVIGGGTAGCPLAATLSRGATVLVLERGGSPYGNPNIINIEKFAPTLLDTSPTSPAQQFTSEDGVYNIRARVLGGGSAVNAGFYTRASTHYIKEVGWNQRMVNQSYEWVEKVVAFEPEILQWETAFRDGLLEVGVLPHNGFTYEHLYGTKVGGSIFDAYGHRHTAADLLQYADPRKINVYLNARVQKILFRHIPGRLRPQAYGVIYRDAHGIRHYAYLKMNSKKNEIILSAGAIGSPQLLMLSGVGPTFHLRAHGIKVIADQPMVGQGMADNPMNLLLIPSPQPVEVSLVQVVGITKFESYIEGASGLTLPIPLAHRLSNHFKHFSSQPEHHPFRASPKIMAWAADTVNGIVNKTLRAGVILEKIMGPLSTGHLALRNTNPDDNPFVTFNYFKEPEDLRKCIEGMRTIIDVVNSEAYSKFRYKNMPVEALINLMLTLPVNGRRKHANATFSLEQFCIDTVMTIWHYHGGCQVGRVVDKGYRVLGIDSLRVVDGSTFYRSPGTNPQATVMMLGRYMGQRILHDRLLRGSKKKN</sequence>
<keyword evidence="11" id="KW-1185">Reference proteome</keyword>
<comment type="similarity">
    <text evidence="2">Belongs to the GMC oxidoreductase family.</text>
</comment>
<dbReference type="STRING" id="106549.A0A540L5A2"/>
<dbReference type="PANTHER" id="PTHR45968:SF31">
    <property type="entry name" value="GLUCOSE-METHANOL-CHOLINE (GMC) OXIDOREDUCTASE FAMILY PROTEIN"/>
    <property type="match status" value="1"/>
</dbReference>
<feature type="binding site" evidence="6">
    <location>
        <begin position="550"/>
        <end position="551"/>
    </location>
    <ligand>
        <name>FAD</name>
        <dbReference type="ChEBI" id="CHEBI:57692"/>
    </ligand>
</feature>
<evidence type="ECO:0000256" key="1">
    <source>
        <dbReference type="ARBA" id="ARBA00001974"/>
    </source>
</evidence>
<accession>A0A540L5A2</accession>
<evidence type="ECO:0000256" key="3">
    <source>
        <dbReference type="ARBA" id="ARBA00022630"/>
    </source>
</evidence>
<evidence type="ECO:0000256" key="7">
    <source>
        <dbReference type="PIRSR" id="PIRSR000137-3"/>
    </source>
</evidence>
<feature type="chain" id="PRO_5022205843" description="Glucose-methanol-choline oxidoreductase N-terminal domain-containing protein" evidence="8">
    <location>
        <begin position="24"/>
        <end position="578"/>
    </location>
</feature>
<feature type="domain" description="Glucose-methanol-choline oxidoreductase N-terminal" evidence="9">
    <location>
        <begin position="278"/>
        <end position="292"/>
    </location>
</feature>
<comment type="caution">
    <text evidence="10">The sequence shown here is derived from an EMBL/GenBank/DDBJ whole genome shotgun (WGS) entry which is preliminary data.</text>
</comment>
<keyword evidence="5 6" id="KW-0274">FAD</keyword>
<keyword evidence="7" id="KW-1015">Disulfide bond</keyword>
<dbReference type="Proteomes" id="UP000315295">
    <property type="component" value="Unassembled WGS sequence"/>
</dbReference>
<dbReference type="InterPro" id="IPR000172">
    <property type="entry name" value="GMC_OxRdtase_N"/>
</dbReference>
<dbReference type="Pfam" id="PF05199">
    <property type="entry name" value="GMC_oxred_C"/>
    <property type="match status" value="1"/>
</dbReference>